<evidence type="ECO:0008006" key="3">
    <source>
        <dbReference type="Google" id="ProtNLM"/>
    </source>
</evidence>
<evidence type="ECO:0000313" key="1">
    <source>
        <dbReference type="EMBL" id="MFD2042991.1"/>
    </source>
</evidence>
<reference evidence="2" key="1">
    <citation type="journal article" date="2019" name="Int. J. Syst. Evol. Microbiol.">
        <title>The Global Catalogue of Microorganisms (GCM) 10K type strain sequencing project: providing services to taxonomists for standard genome sequencing and annotation.</title>
        <authorList>
            <consortium name="The Broad Institute Genomics Platform"/>
            <consortium name="The Broad Institute Genome Sequencing Center for Infectious Disease"/>
            <person name="Wu L."/>
            <person name="Ma J."/>
        </authorList>
    </citation>
    <scope>NUCLEOTIDE SEQUENCE [LARGE SCALE GENOMIC DNA]</scope>
    <source>
        <strain evidence="2">R28</strain>
    </source>
</reference>
<name>A0ABW4VW77_9BACI</name>
<dbReference type="Proteomes" id="UP001597383">
    <property type="component" value="Unassembled WGS sequence"/>
</dbReference>
<comment type="caution">
    <text evidence="1">The sequence shown here is derived from an EMBL/GenBank/DDBJ whole genome shotgun (WGS) entry which is preliminary data.</text>
</comment>
<keyword evidence="2" id="KW-1185">Reference proteome</keyword>
<evidence type="ECO:0000313" key="2">
    <source>
        <dbReference type="Proteomes" id="UP001597383"/>
    </source>
</evidence>
<proteinExistence type="predicted"/>
<accession>A0ABW4VW77</accession>
<organism evidence="1 2">
    <name type="scientific">Ornithinibacillus salinisoli</name>
    <dbReference type="NCBI Taxonomy" id="1848459"/>
    <lineage>
        <taxon>Bacteria</taxon>
        <taxon>Bacillati</taxon>
        <taxon>Bacillota</taxon>
        <taxon>Bacilli</taxon>
        <taxon>Bacillales</taxon>
        <taxon>Bacillaceae</taxon>
        <taxon>Ornithinibacillus</taxon>
    </lineage>
</organism>
<dbReference type="EMBL" id="JBHUHQ010000002">
    <property type="protein sequence ID" value="MFD2042991.1"/>
    <property type="molecule type" value="Genomic_DNA"/>
</dbReference>
<dbReference type="RefSeq" id="WP_377554755.1">
    <property type="nucleotide sequence ID" value="NZ_JBHUHQ010000002.1"/>
</dbReference>
<protein>
    <recommendedName>
        <fullName evidence="3">Aspartyl-phosphate phosphatase Spo0E family protein</fullName>
    </recommendedName>
</protein>
<gene>
    <name evidence="1" type="ORF">ACFSJF_01535</name>
</gene>
<sequence length="55" mass="6344">MVKDVQKKLNEAVQLINHKLNQSRNKLNSFSNADLQSSKNLQSHLDSLVNQLRKK</sequence>